<name>A0A6C6ZV90_SALDC</name>
<protein>
    <submittedName>
        <fullName evidence="1">Uncharacterized protein</fullName>
    </submittedName>
</protein>
<dbReference type="EMBL" id="CP001144">
    <property type="protein sequence ID" value="ACH74513.1"/>
    <property type="molecule type" value="Genomic_DNA"/>
</dbReference>
<organism evidence="1 2">
    <name type="scientific">Salmonella dublin (strain CT_02021853)</name>
    <dbReference type="NCBI Taxonomy" id="439851"/>
    <lineage>
        <taxon>Bacteria</taxon>
        <taxon>Pseudomonadati</taxon>
        <taxon>Pseudomonadota</taxon>
        <taxon>Gammaproteobacteria</taxon>
        <taxon>Enterobacterales</taxon>
        <taxon>Enterobacteriaceae</taxon>
        <taxon>Salmonella</taxon>
    </lineage>
</organism>
<evidence type="ECO:0000313" key="2">
    <source>
        <dbReference type="Proteomes" id="UP000008322"/>
    </source>
</evidence>
<sequence length="37" mass="4338">MDNKFTRLVGHFCSNILNGYIPLHYEICINIIKMNVI</sequence>
<proteinExistence type="predicted"/>
<dbReference type="AlphaFoldDB" id="A0A6C6ZV90"/>
<gene>
    <name evidence="1" type="ordered locus">SeD_A2309</name>
</gene>
<dbReference type="KEGG" id="sed:SeD_A2309"/>
<dbReference type="Proteomes" id="UP000008322">
    <property type="component" value="Chromosome"/>
</dbReference>
<accession>A0A6C6ZV90</accession>
<reference evidence="1 2" key="1">
    <citation type="journal article" date="2011" name="J. Bacteriol.">
        <title>Comparative genomics of 28 Salmonella enterica isolates: evidence for CRISPR-mediated adaptive sublineage evolution.</title>
        <authorList>
            <person name="Fricke W.F."/>
            <person name="Mammel M.K."/>
            <person name="McDermott P.F."/>
            <person name="Tartera C."/>
            <person name="White D.G."/>
            <person name="Leclerc J.E."/>
            <person name="Ravel J."/>
            <person name="Cebula T.A."/>
        </authorList>
    </citation>
    <scope>NUCLEOTIDE SEQUENCE [LARGE SCALE GENOMIC DNA]</scope>
    <source>
        <strain evidence="1 2">CT_02021853</strain>
    </source>
</reference>
<evidence type="ECO:0000313" key="1">
    <source>
        <dbReference type="EMBL" id="ACH74513.1"/>
    </source>
</evidence>